<proteinExistence type="predicted"/>
<gene>
    <name evidence="5" type="ORF">MSPICULIGERA_LOCUS18654</name>
</gene>
<dbReference type="GO" id="GO:0006357">
    <property type="term" value="P:regulation of transcription by RNA polymerase II"/>
    <property type="evidence" value="ECO:0007669"/>
    <property type="project" value="InterPro"/>
</dbReference>
<keyword evidence="6" id="KW-1185">Reference proteome</keyword>
<name>A0AA36G9F1_9BILA</name>
<evidence type="ECO:0000256" key="3">
    <source>
        <dbReference type="ARBA" id="ARBA00023163"/>
    </source>
</evidence>
<organism evidence="5 6">
    <name type="scientific">Mesorhabditis spiculigera</name>
    <dbReference type="NCBI Taxonomy" id="96644"/>
    <lineage>
        <taxon>Eukaryota</taxon>
        <taxon>Metazoa</taxon>
        <taxon>Ecdysozoa</taxon>
        <taxon>Nematoda</taxon>
        <taxon>Chromadorea</taxon>
        <taxon>Rhabditida</taxon>
        <taxon>Rhabditina</taxon>
        <taxon>Rhabditomorpha</taxon>
        <taxon>Rhabditoidea</taxon>
        <taxon>Rhabditidae</taxon>
        <taxon>Mesorhabditinae</taxon>
        <taxon>Mesorhabditis</taxon>
    </lineage>
</organism>
<accession>A0AA36G9F1</accession>
<sequence>MKIYNNLAKVNTEEQAHNSSNSIGKMSEYETVRSEMMTRAALIVRACDELQKLTTDIKEFLFLNDFEYLSRTIKEAERKALEIQRVHRARLLEFRTDLVSLSQDIDRELLDDFYLKA</sequence>
<comment type="subcellular location">
    <subcellularLocation>
        <location evidence="1">Nucleus</location>
    </subcellularLocation>
</comment>
<reference evidence="5" key="1">
    <citation type="submission" date="2023-06" db="EMBL/GenBank/DDBJ databases">
        <authorList>
            <person name="Delattre M."/>
        </authorList>
    </citation>
    <scope>NUCLEOTIDE SEQUENCE</scope>
    <source>
        <strain evidence="5">AF72</strain>
    </source>
</reference>
<evidence type="ECO:0000313" key="5">
    <source>
        <dbReference type="EMBL" id="CAJ0580456.1"/>
    </source>
</evidence>
<comment type="caution">
    <text evidence="5">The sequence shown here is derived from an EMBL/GenBank/DDBJ whole genome shotgun (WGS) entry which is preliminary data.</text>
</comment>
<dbReference type="InterPro" id="IPR009332">
    <property type="entry name" value="Med22"/>
</dbReference>
<evidence type="ECO:0000256" key="4">
    <source>
        <dbReference type="ARBA" id="ARBA00023242"/>
    </source>
</evidence>
<evidence type="ECO:0000256" key="1">
    <source>
        <dbReference type="ARBA" id="ARBA00004123"/>
    </source>
</evidence>
<dbReference type="GO" id="GO:0003712">
    <property type="term" value="F:transcription coregulator activity"/>
    <property type="evidence" value="ECO:0007669"/>
    <property type="project" value="InterPro"/>
</dbReference>
<keyword evidence="3" id="KW-0804">Transcription</keyword>
<keyword evidence="2" id="KW-0805">Transcription regulation</keyword>
<evidence type="ECO:0000256" key="2">
    <source>
        <dbReference type="ARBA" id="ARBA00023015"/>
    </source>
</evidence>
<feature type="non-terminal residue" evidence="5">
    <location>
        <position position="117"/>
    </location>
</feature>
<dbReference type="EMBL" id="CATQJA010002659">
    <property type="protein sequence ID" value="CAJ0580456.1"/>
    <property type="molecule type" value="Genomic_DNA"/>
</dbReference>
<protein>
    <recommendedName>
        <fullName evidence="7">Mediator of RNA polymerase II transcription subunit 22</fullName>
    </recommendedName>
</protein>
<evidence type="ECO:0008006" key="7">
    <source>
        <dbReference type="Google" id="ProtNLM"/>
    </source>
</evidence>
<evidence type="ECO:0000313" key="6">
    <source>
        <dbReference type="Proteomes" id="UP001177023"/>
    </source>
</evidence>
<dbReference type="Proteomes" id="UP001177023">
    <property type="component" value="Unassembled WGS sequence"/>
</dbReference>
<dbReference type="AlphaFoldDB" id="A0AA36G9F1"/>
<keyword evidence="4" id="KW-0539">Nucleus</keyword>
<dbReference type="GO" id="GO:0016592">
    <property type="term" value="C:mediator complex"/>
    <property type="evidence" value="ECO:0007669"/>
    <property type="project" value="InterPro"/>
</dbReference>
<dbReference type="Pfam" id="PF06179">
    <property type="entry name" value="Med22"/>
    <property type="match status" value="1"/>
</dbReference>